<protein>
    <submittedName>
        <fullName evidence="1">Uncharacterized protein</fullName>
    </submittedName>
</protein>
<evidence type="ECO:0000313" key="2">
    <source>
        <dbReference type="Proteomes" id="UP000015104"/>
    </source>
</evidence>
<keyword evidence="2" id="KW-1185">Reference proteome</keyword>
<dbReference type="AlphaFoldDB" id="T1KD63"/>
<accession>T1KD63</accession>
<organism evidence="1 2">
    <name type="scientific">Tetranychus urticae</name>
    <name type="common">Two-spotted spider mite</name>
    <dbReference type="NCBI Taxonomy" id="32264"/>
    <lineage>
        <taxon>Eukaryota</taxon>
        <taxon>Metazoa</taxon>
        <taxon>Ecdysozoa</taxon>
        <taxon>Arthropoda</taxon>
        <taxon>Chelicerata</taxon>
        <taxon>Arachnida</taxon>
        <taxon>Acari</taxon>
        <taxon>Acariformes</taxon>
        <taxon>Trombidiformes</taxon>
        <taxon>Prostigmata</taxon>
        <taxon>Eleutherengona</taxon>
        <taxon>Raphignathae</taxon>
        <taxon>Tetranychoidea</taxon>
        <taxon>Tetranychidae</taxon>
        <taxon>Tetranychus</taxon>
    </lineage>
</organism>
<proteinExistence type="predicted"/>
<dbReference type="EMBL" id="CAEY01002009">
    <property type="status" value="NOT_ANNOTATED_CDS"/>
    <property type="molecule type" value="Genomic_DNA"/>
</dbReference>
<name>T1KD63_TETUR</name>
<reference evidence="1" key="2">
    <citation type="submission" date="2015-06" db="UniProtKB">
        <authorList>
            <consortium name="EnsemblMetazoa"/>
        </authorList>
    </citation>
    <scope>IDENTIFICATION</scope>
</reference>
<dbReference type="EnsemblMetazoa" id="tetur09g01810.1">
    <property type="protein sequence ID" value="tetur09g01810.1"/>
    <property type="gene ID" value="tetur09g01810"/>
</dbReference>
<sequence length="39" mass="4539">MHFVRVHINTLNRYVCICDGNYGTNTITNLPINQGFWRG</sequence>
<reference evidence="2" key="1">
    <citation type="submission" date="2011-08" db="EMBL/GenBank/DDBJ databases">
        <authorList>
            <person name="Rombauts S."/>
        </authorList>
    </citation>
    <scope>NUCLEOTIDE SEQUENCE</scope>
    <source>
        <strain evidence="2">London</strain>
    </source>
</reference>
<dbReference type="HOGENOM" id="CLU_3320621_0_0_1"/>
<dbReference type="Proteomes" id="UP000015104">
    <property type="component" value="Unassembled WGS sequence"/>
</dbReference>
<evidence type="ECO:0000313" key="1">
    <source>
        <dbReference type="EnsemblMetazoa" id="tetur09g01810.1"/>
    </source>
</evidence>